<evidence type="ECO:0000313" key="2">
    <source>
        <dbReference type="EMBL" id="OAC97624.1"/>
    </source>
</evidence>
<feature type="domain" description="MIT" evidence="1">
    <location>
        <begin position="158"/>
        <end position="212"/>
    </location>
</feature>
<dbReference type="SUPFAM" id="SSF116846">
    <property type="entry name" value="MIT domain"/>
    <property type="match status" value="1"/>
</dbReference>
<accession>A0A168GEX9</accession>
<gene>
    <name evidence="2" type="ORF">MUCCIDRAFT_168310</name>
</gene>
<name>A0A168GEX9_MUCCL</name>
<dbReference type="OrthoDB" id="2414723at2759"/>
<evidence type="ECO:0000259" key="1">
    <source>
        <dbReference type="Pfam" id="PF04212"/>
    </source>
</evidence>
<dbReference type="VEuPathDB" id="FungiDB:MUCCIDRAFT_168310"/>
<protein>
    <recommendedName>
        <fullName evidence="1">MIT domain-containing protein</fullName>
    </recommendedName>
</protein>
<reference evidence="2 3" key="1">
    <citation type="submission" date="2015-06" db="EMBL/GenBank/DDBJ databases">
        <title>Expansion of signal transduction pathways in fungi by whole-genome duplication.</title>
        <authorList>
            <consortium name="DOE Joint Genome Institute"/>
            <person name="Corrochano L.M."/>
            <person name="Kuo A."/>
            <person name="Marcet-Houben M."/>
            <person name="Polaino S."/>
            <person name="Salamov A."/>
            <person name="Villalobos J.M."/>
            <person name="Alvarez M.I."/>
            <person name="Avalos J."/>
            <person name="Benito E.P."/>
            <person name="Benoit I."/>
            <person name="Burger G."/>
            <person name="Camino L.P."/>
            <person name="Canovas D."/>
            <person name="Cerda-Olmedo E."/>
            <person name="Cheng J.-F."/>
            <person name="Dominguez A."/>
            <person name="Elias M."/>
            <person name="Eslava A.P."/>
            <person name="Glaser F."/>
            <person name="Grimwood J."/>
            <person name="Gutierrez G."/>
            <person name="Heitman J."/>
            <person name="Henrissat B."/>
            <person name="Iturriaga E.A."/>
            <person name="Lang B.F."/>
            <person name="Lavin J.L."/>
            <person name="Lee S."/>
            <person name="Li W."/>
            <person name="Lindquist E."/>
            <person name="Lopez-Garcia S."/>
            <person name="Luque E.M."/>
            <person name="Marcos A.T."/>
            <person name="Martin J."/>
            <person name="Mccluskey K."/>
            <person name="Medina H.R."/>
            <person name="Miralles-Duran A."/>
            <person name="Miyazaki A."/>
            <person name="Munoz-Torres E."/>
            <person name="Oguiza J.A."/>
            <person name="Ohm R."/>
            <person name="Olmedo M."/>
            <person name="Orejas M."/>
            <person name="Ortiz-Castellanos L."/>
            <person name="Pisabarro A.G."/>
            <person name="Rodriguez-Romero J."/>
            <person name="Ruiz-Herrera J."/>
            <person name="Ruiz-Vazquez R."/>
            <person name="Sanz C."/>
            <person name="Schackwitz W."/>
            <person name="Schmutz J."/>
            <person name="Shahriari M."/>
            <person name="Shelest E."/>
            <person name="Silva-Franco F."/>
            <person name="Soanes D."/>
            <person name="Syed K."/>
            <person name="Tagua V.G."/>
            <person name="Talbot N.J."/>
            <person name="Thon M."/>
            <person name="De Vries R.P."/>
            <person name="Wiebenga A."/>
            <person name="Yadav J.S."/>
            <person name="Braun E.L."/>
            <person name="Baker S."/>
            <person name="Garre V."/>
            <person name="Horwitz B."/>
            <person name="Torres-Martinez S."/>
            <person name="Idnurm A."/>
            <person name="Herrera-Estrella A."/>
            <person name="Gabaldon T."/>
            <person name="Grigoriev I.V."/>
        </authorList>
    </citation>
    <scope>NUCLEOTIDE SEQUENCE [LARGE SCALE GENOMIC DNA]</scope>
    <source>
        <strain evidence="2 3">CBS 277.49</strain>
    </source>
</reference>
<comment type="caution">
    <text evidence="2">The sequence shown here is derived from an EMBL/GenBank/DDBJ whole genome shotgun (WGS) entry which is preliminary data.</text>
</comment>
<dbReference type="Gene3D" id="1.20.58.80">
    <property type="entry name" value="Phosphotransferase system, lactose/cellobiose-type IIA subunit"/>
    <property type="match status" value="1"/>
</dbReference>
<dbReference type="STRING" id="747725.A0A168GEX9"/>
<proteinExistence type="predicted"/>
<dbReference type="EMBL" id="AMYB01000014">
    <property type="protein sequence ID" value="OAC97624.1"/>
    <property type="molecule type" value="Genomic_DNA"/>
</dbReference>
<evidence type="ECO:0000313" key="3">
    <source>
        <dbReference type="Proteomes" id="UP000077051"/>
    </source>
</evidence>
<sequence>MADDKQPIAAAKKNVMPIPHLVNKKEHLDFGIKSSEVSKVISQADRLPMISSASQWLPSSMFTSSKKEEANAINNSTRCSMEDYNGPEFYNTTTPRYSIAPPPTYDNVVKEDTKRFANALSTIWKRASFSSSAAASNSDIKMACTQQNSATIDKKQMEHAITLINVATDMNNSGNQQMAIDLYMMGLDKLMSALPLQDVTVKSALEKKMAEVKTTHQLNIATTSVEELLSEEESSSSEGEPTVRSQLSNLVINAAVMSAVALKKSPIPDAVAAVMNYAIDGMQVMDEKHQLRRRTWDLAANSVAKAVEIDRQYEIHQMVTGAFYTGFAAFIKAGVAYAETPGHHEASSSSGSKKA</sequence>
<dbReference type="InterPro" id="IPR036181">
    <property type="entry name" value="MIT_dom_sf"/>
</dbReference>
<dbReference type="InterPro" id="IPR007330">
    <property type="entry name" value="MIT_dom"/>
</dbReference>
<organism evidence="2 3">
    <name type="scientific">Mucor lusitanicus CBS 277.49</name>
    <dbReference type="NCBI Taxonomy" id="747725"/>
    <lineage>
        <taxon>Eukaryota</taxon>
        <taxon>Fungi</taxon>
        <taxon>Fungi incertae sedis</taxon>
        <taxon>Mucoromycota</taxon>
        <taxon>Mucoromycotina</taxon>
        <taxon>Mucoromycetes</taxon>
        <taxon>Mucorales</taxon>
        <taxon>Mucorineae</taxon>
        <taxon>Mucoraceae</taxon>
        <taxon>Mucor</taxon>
    </lineage>
</organism>
<dbReference type="Pfam" id="PF04212">
    <property type="entry name" value="MIT"/>
    <property type="match status" value="1"/>
</dbReference>
<dbReference type="Proteomes" id="UP000077051">
    <property type="component" value="Unassembled WGS sequence"/>
</dbReference>
<dbReference type="AlphaFoldDB" id="A0A168GEX9"/>
<keyword evidence="3" id="KW-1185">Reference proteome</keyword>